<dbReference type="EMBL" id="CP002987">
    <property type="protein sequence ID" value="AFA48123.1"/>
    <property type="molecule type" value="Genomic_DNA"/>
</dbReference>
<keyword evidence="8" id="KW-1185">Reference proteome</keyword>
<keyword evidence="2" id="KW-1003">Cell membrane</keyword>
<feature type="transmembrane region" description="Helical" evidence="6">
    <location>
        <begin position="388"/>
        <end position="408"/>
    </location>
</feature>
<evidence type="ECO:0000256" key="1">
    <source>
        <dbReference type="ARBA" id="ARBA00004651"/>
    </source>
</evidence>
<protein>
    <submittedName>
        <fullName evidence="7">Polysaccharide biosynthesis protein</fullName>
    </submittedName>
</protein>
<evidence type="ECO:0000256" key="5">
    <source>
        <dbReference type="ARBA" id="ARBA00023136"/>
    </source>
</evidence>
<dbReference type="InterPro" id="IPR002797">
    <property type="entry name" value="Polysacc_synth"/>
</dbReference>
<feature type="transmembrane region" description="Helical" evidence="6">
    <location>
        <begin position="334"/>
        <end position="352"/>
    </location>
</feature>
<evidence type="ECO:0000256" key="2">
    <source>
        <dbReference type="ARBA" id="ARBA00022475"/>
    </source>
</evidence>
<dbReference type="Pfam" id="PF01943">
    <property type="entry name" value="Polysacc_synt"/>
    <property type="match status" value="1"/>
</dbReference>
<dbReference type="PANTHER" id="PTHR30250">
    <property type="entry name" value="PST FAMILY PREDICTED COLANIC ACID TRANSPORTER"/>
    <property type="match status" value="1"/>
</dbReference>
<feature type="transmembrane region" description="Helical" evidence="6">
    <location>
        <begin position="258"/>
        <end position="283"/>
    </location>
</feature>
<feature type="transmembrane region" description="Helical" evidence="6">
    <location>
        <begin position="118"/>
        <end position="138"/>
    </location>
</feature>
<reference evidence="7 8" key="2">
    <citation type="journal article" date="2012" name="PLoS ONE">
        <title>An ancient pathway combining carbon dioxide fixation with the generation and utilization of a sodium ion gradient for ATP synthesis.</title>
        <authorList>
            <person name="Poehlein A."/>
            <person name="Schmidt S."/>
            <person name="Kaster A.K."/>
            <person name="Goenrich M."/>
            <person name="Vollmers J."/>
            <person name="Thurmer A."/>
            <person name="Bertsch J."/>
            <person name="Schuchmann K."/>
            <person name="Voigt B."/>
            <person name="Hecker M."/>
            <person name="Daniel R."/>
            <person name="Thauer R.K."/>
            <person name="Gottschalk G."/>
            <person name="Muller V."/>
        </authorList>
    </citation>
    <scope>NUCLEOTIDE SEQUENCE [LARGE SCALE GENOMIC DNA]</scope>
    <source>
        <strain evidence="8">ATCC 29683 / DSM 1030 / JCM 2381 / KCTC 1655 / WB1</strain>
    </source>
</reference>
<feature type="transmembrane region" description="Helical" evidence="6">
    <location>
        <begin position="90"/>
        <end position="112"/>
    </location>
</feature>
<reference evidence="8" key="1">
    <citation type="submission" date="2011-07" db="EMBL/GenBank/DDBJ databases">
        <title>Complete genome sequence of Acetobacterium woodii.</title>
        <authorList>
            <person name="Poehlein A."/>
            <person name="Schmidt S."/>
            <person name="Kaster A.-K."/>
            <person name="Goenrich M."/>
            <person name="Vollmers J."/>
            <person name="Thuermer A."/>
            <person name="Gottschalk G."/>
            <person name="Thauer R.K."/>
            <person name="Daniel R."/>
            <person name="Mueller V."/>
        </authorList>
    </citation>
    <scope>NUCLEOTIDE SEQUENCE [LARGE SCALE GENOMIC DNA]</scope>
    <source>
        <strain evidence="8">ATCC 29683 / DSM 1030 / JCM 2381 / KCTC 1655 / WB1</strain>
    </source>
</reference>
<dbReference type="HOGENOM" id="CLU_022017_7_1_9"/>
<dbReference type="InterPro" id="IPR050833">
    <property type="entry name" value="Poly_Biosynth_Transport"/>
</dbReference>
<feature type="transmembrane region" description="Helical" evidence="6">
    <location>
        <begin position="364"/>
        <end position="382"/>
    </location>
</feature>
<evidence type="ECO:0000256" key="3">
    <source>
        <dbReference type="ARBA" id="ARBA00022692"/>
    </source>
</evidence>
<feature type="transmembrane region" description="Helical" evidence="6">
    <location>
        <begin position="445"/>
        <end position="463"/>
    </location>
</feature>
<feature type="transmembrane region" description="Helical" evidence="6">
    <location>
        <begin position="304"/>
        <end position="322"/>
    </location>
</feature>
<name>H6LEM0_ACEWD</name>
<proteinExistence type="predicted"/>
<evidence type="ECO:0000313" key="7">
    <source>
        <dbReference type="EMBL" id="AFA48123.1"/>
    </source>
</evidence>
<feature type="transmembrane region" description="Helical" evidence="6">
    <location>
        <begin position="217"/>
        <end position="238"/>
    </location>
</feature>
<evidence type="ECO:0000313" key="8">
    <source>
        <dbReference type="Proteomes" id="UP000007177"/>
    </source>
</evidence>
<dbReference type="AlphaFoldDB" id="H6LEM0"/>
<feature type="transmembrane region" description="Helical" evidence="6">
    <location>
        <begin position="57"/>
        <end position="78"/>
    </location>
</feature>
<feature type="transmembrane region" description="Helical" evidence="6">
    <location>
        <begin position="183"/>
        <end position="205"/>
    </location>
</feature>
<gene>
    <name evidence="7" type="ordered locus">Awo_c13390</name>
</gene>
<dbReference type="eggNOG" id="COG2244">
    <property type="taxonomic scope" value="Bacteria"/>
</dbReference>
<organism evidence="7 8">
    <name type="scientific">Acetobacterium woodii (strain ATCC 29683 / DSM 1030 / JCM 2381 / KCTC 1655 / WB1)</name>
    <dbReference type="NCBI Taxonomy" id="931626"/>
    <lineage>
        <taxon>Bacteria</taxon>
        <taxon>Bacillati</taxon>
        <taxon>Bacillota</taxon>
        <taxon>Clostridia</taxon>
        <taxon>Eubacteriales</taxon>
        <taxon>Eubacteriaceae</taxon>
        <taxon>Acetobacterium</taxon>
    </lineage>
</organism>
<feature type="transmembrane region" description="Helical" evidence="6">
    <location>
        <begin position="159"/>
        <end position="177"/>
    </location>
</feature>
<dbReference type="GO" id="GO:0005886">
    <property type="term" value="C:plasma membrane"/>
    <property type="evidence" value="ECO:0007669"/>
    <property type="project" value="UniProtKB-SubCell"/>
</dbReference>
<evidence type="ECO:0000256" key="4">
    <source>
        <dbReference type="ARBA" id="ARBA00022989"/>
    </source>
</evidence>
<evidence type="ECO:0000256" key="6">
    <source>
        <dbReference type="SAM" id="Phobius"/>
    </source>
</evidence>
<feature type="transmembrane region" description="Helical" evidence="6">
    <location>
        <begin position="420"/>
        <end position="439"/>
    </location>
</feature>
<keyword evidence="5 6" id="KW-0472">Membrane</keyword>
<dbReference type="OrthoDB" id="9180265at2"/>
<sequence>MFEDVLRGGEKLNTKDLKKASTSYLIGSLFNKGIAFFTVPIFTRLLSTSDYGIVNTYNSWIAILAMVVGFALHTGIRIAFIDYKDGMEDFLATTTTFTLLSGGILAAIIYLIASLVSVSISSALIILCLFQSISSALIEDYSMYLMMQYRYKFRTALMVLPNLISVMLSVIAIKFFLTDNLYLGRIIPTSSTVIFFGIIVCVLVYSKSRCFFNKEYLKYALTFSLPLVLHGIALNILSQSDRTMITWLADSSQTGIYSLIYNFSMIATVITTSLEGIWIPWFYKKLQVGKTEEINTIAKDYINLMTYCLIGVIMVGPEVVKILASSNYWDGIKIIPPVVISNFVIFAYSLYVNIEHYHKKTKGITVNTVIAAITNIILNYLLIPKFGYVAAAFTTLVSYLVSFILHAFKSKKLEPELYPITYFILPLCEVCIATVLFYMFMDNAIIRWGVVLVFVIAMFFKEWKRIIVYFPRLDRKKS</sequence>
<dbReference type="Proteomes" id="UP000007177">
    <property type="component" value="Chromosome"/>
</dbReference>
<accession>H6LEM0</accession>
<dbReference type="PANTHER" id="PTHR30250:SF11">
    <property type="entry name" value="O-ANTIGEN TRANSPORTER-RELATED"/>
    <property type="match status" value="1"/>
</dbReference>
<keyword evidence="3 6" id="KW-0812">Transmembrane</keyword>
<dbReference type="KEGG" id="awo:Awo_c13390"/>
<keyword evidence="4 6" id="KW-1133">Transmembrane helix</keyword>
<dbReference type="STRING" id="931626.Awo_c13390"/>
<feature type="transmembrane region" description="Helical" evidence="6">
    <location>
        <begin position="21"/>
        <end position="42"/>
    </location>
</feature>
<comment type="subcellular location">
    <subcellularLocation>
        <location evidence="1">Cell membrane</location>
        <topology evidence="1">Multi-pass membrane protein</topology>
    </subcellularLocation>
</comment>